<accession>A0ABY7B8P3</accession>
<gene>
    <name evidence="6" type="ORF">ORV05_11255</name>
</gene>
<evidence type="ECO:0000313" key="6">
    <source>
        <dbReference type="EMBL" id="WAL68309.1"/>
    </source>
</evidence>
<keyword evidence="7" id="KW-1185">Reference proteome</keyword>
<dbReference type="Pfam" id="PF04183">
    <property type="entry name" value="IucA_IucC"/>
    <property type="match status" value="1"/>
</dbReference>
<feature type="region of interest" description="Disordered" evidence="3">
    <location>
        <begin position="150"/>
        <end position="171"/>
    </location>
</feature>
<evidence type="ECO:0000313" key="7">
    <source>
        <dbReference type="Proteomes" id="UP001163203"/>
    </source>
</evidence>
<dbReference type="InterPro" id="IPR037455">
    <property type="entry name" value="LucA/IucC-like"/>
</dbReference>
<comment type="pathway">
    <text evidence="1">Siderophore biosynthesis.</text>
</comment>
<comment type="similarity">
    <text evidence="2">Belongs to the IucA/IucC family.</text>
</comment>
<dbReference type="InterPro" id="IPR022770">
    <property type="entry name" value="IucA/IucC-like_C"/>
</dbReference>
<evidence type="ECO:0000256" key="1">
    <source>
        <dbReference type="ARBA" id="ARBA00004924"/>
    </source>
</evidence>
<evidence type="ECO:0000256" key="3">
    <source>
        <dbReference type="SAM" id="MobiDB-lite"/>
    </source>
</evidence>
<feature type="domain" description="Aerobactin siderophore biosynthesis IucA/IucC N-terminal" evidence="4">
    <location>
        <begin position="143"/>
        <end position="377"/>
    </location>
</feature>
<dbReference type="EMBL" id="CP113836">
    <property type="protein sequence ID" value="WAL68309.1"/>
    <property type="molecule type" value="Genomic_DNA"/>
</dbReference>
<dbReference type="PANTHER" id="PTHR34384">
    <property type="entry name" value="L-2,3-DIAMINOPROPANOATE--CITRATE LIGASE"/>
    <property type="match status" value="1"/>
</dbReference>
<dbReference type="Pfam" id="PF06276">
    <property type="entry name" value="FhuF"/>
    <property type="match status" value="1"/>
</dbReference>
<dbReference type="PANTHER" id="PTHR34384:SF5">
    <property type="entry name" value="L-2,3-DIAMINOPROPANOATE--CITRATE LIGASE"/>
    <property type="match status" value="1"/>
</dbReference>
<dbReference type="Gene3D" id="1.10.510.40">
    <property type="match status" value="1"/>
</dbReference>
<dbReference type="InterPro" id="IPR007310">
    <property type="entry name" value="Aerobactin_biosyn_IucA/IucC_N"/>
</dbReference>
<evidence type="ECO:0000259" key="4">
    <source>
        <dbReference type="Pfam" id="PF04183"/>
    </source>
</evidence>
<dbReference type="RefSeq" id="WP_268758402.1">
    <property type="nucleotide sequence ID" value="NZ_CP113836.1"/>
</dbReference>
<evidence type="ECO:0000259" key="5">
    <source>
        <dbReference type="Pfam" id="PF06276"/>
    </source>
</evidence>
<dbReference type="Proteomes" id="UP001163203">
    <property type="component" value="Chromosome"/>
</dbReference>
<proteinExistence type="inferred from homology"/>
<name>A0ABY7B8P3_9PSEU</name>
<protein>
    <recommendedName>
        <fullName evidence="8">Siderophore synthetase component</fullName>
    </recommendedName>
</protein>
<evidence type="ECO:0000256" key="2">
    <source>
        <dbReference type="ARBA" id="ARBA00007832"/>
    </source>
</evidence>
<organism evidence="6 7">
    <name type="scientific">Amycolatopsis cynarae</name>
    <dbReference type="NCBI Taxonomy" id="2995223"/>
    <lineage>
        <taxon>Bacteria</taxon>
        <taxon>Bacillati</taxon>
        <taxon>Actinomycetota</taxon>
        <taxon>Actinomycetes</taxon>
        <taxon>Pseudonocardiales</taxon>
        <taxon>Pseudonocardiaceae</taxon>
        <taxon>Amycolatopsis</taxon>
    </lineage>
</organism>
<sequence>MTATALAAPAVAQADLVSAHTLLGCLVREIAAPEGQVELGEGTLSLRLPHRDVLLRAEVTRRSTVDAHRFAGPVLRRLPGGDWAELSLDALIELAAAELAARTGTVNDEFAGQIRASRDTLADILATRPTAPARPVSGAASAYLDSEQGLIDGHPRHPAPKWRSGDRGRWRGHAPETRTAFPLRWLAVPGEFVHDHGDFDAHAATSRLLGETRLPEGHRAVPVHPWQYELLTRDPELGPVLSAALAEGAVRDLGPAGPAFHPTASVRTLYQPEADLFLKTSLHVRITNCLRKNAAYELAGAVALTGLLAGPVAEVTARHPGFGLLAEPAARGVALPERYGTAAQRRQLLEGLGTIVRDGLGEHLPPGGQIHLAATLAAARPDPAGTRTRLADLAARADPADWARRWWARYLALLVPPVLRLWAVHGVVLEPHPQNVLVVLDPGRLPVAVLARDLEGTKLLTPRHHATLAGLPGEVARALAYDSERGWRRVAYCLFVNHLTEIAGALADLVPAVPGFEDTLWAALADLLAEVSAELGHPPRLRALLNGVPLPAKANLHTRWDRRADRDAGYVPFAHPLGRSLAEAVR</sequence>
<evidence type="ECO:0008006" key="8">
    <source>
        <dbReference type="Google" id="ProtNLM"/>
    </source>
</evidence>
<reference evidence="6" key="1">
    <citation type="submission" date="2022-11" db="EMBL/GenBank/DDBJ databases">
        <authorList>
            <person name="Mo P."/>
        </authorList>
    </citation>
    <scope>NUCLEOTIDE SEQUENCE</scope>
    <source>
        <strain evidence="6">HUAS 11-8</strain>
    </source>
</reference>
<feature type="domain" description="Aerobactin siderophore biosynthesis IucA/IucC-like C-terminal" evidence="5">
    <location>
        <begin position="405"/>
        <end position="566"/>
    </location>
</feature>